<dbReference type="PROSITE" id="PS51120">
    <property type="entry name" value="LDLRB"/>
    <property type="match status" value="1"/>
</dbReference>
<dbReference type="InterPro" id="IPR000742">
    <property type="entry name" value="EGF"/>
</dbReference>
<dbReference type="Proteomes" id="UP000596742">
    <property type="component" value="Unassembled WGS sequence"/>
</dbReference>
<dbReference type="GO" id="GO:0005886">
    <property type="term" value="C:plasma membrane"/>
    <property type="evidence" value="ECO:0007669"/>
    <property type="project" value="TreeGrafter"/>
</dbReference>
<feature type="non-terminal residue" evidence="3">
    <location>
        <position position="772"/>
    </location>
</feature>
<dbReference type="EMBL" id="UYJE01007467">
    <property type="protein sequence ID" value="VDI55163.1"/>
    <property type="molecule type" value="Genomic_DNA"/>
</dbReference>
<dbReference type="OrthoDB" id="6125103at2759"/>
<dbReference type="SMART" id="SM00135">
    <property type="entry name" value="LY"/>
    <property type="match status" value="6"/>
</dbReference>
<dbReference type="Pfam" id="PF14670">
    <property type="entry name" value="FXa_inhibition"/>
    <property type="match status" value="1"/>
</dbReference>
<dbReference type="GO" id="GO:0017147">
    <property type="term" value="F:Wnt-protein binding"/>
    <property type="evidence" value="ECO:0007669"/>
    <property type="project" value="TreeGrafter"/>
</dbReference>
<keyword evidence="3" id="KW-0675">Receptor</keyword>
<evidence type="ECO:0000313" key="4">
    <source>
        <dbReference type="Proteomes" id="UP000596742"/>
    </source>
</evidence>
<dbReference type="InterPro" id="IPR011042">
    <property type="entry name" value="6-blade_b-propeller_TolB-like"/>
</dbReference>
<dbReference type="InterPro" id="IPR000033">
    <property type="entry name" value="LDLR_classB_rpt"/>
</dbReference>
<feature type="domain" description="EGF-like" evidence="2">
    <location>
        <begin position="336"/>
        <end position="351"/>
    </location>
</feature>
<dbReference type="SMART" id="SM00181">
    <property type="entry name" value="EGF"/>
    <property type="match status" value="2"/>
</dbReference>
<dbReference type="AlphaFoldDB" id="A0A8B6FTR0"/>
<reference evidence="3" key="1">
    <citation type="submission" date="2018-11" db="EMBL/GenBank/DDBJ databases">
        <authorList>
            <person name="Alioto T."/>
            <person name="Alioto T."/>
        </authorList>
    </citation>
    <scope>NUCLEOTIDE SEQUENCE</scope>
</reference>
<keyword evidence="3" id="KW-0449">Lipoprotein</keyword>
<comment type="caution">
    <text evidence="3">The sequence shown here is derived from an EMBL/GenBank/DDBJ whole genome shotgun (WGS) entry which is preliminary data.</text>
</comment>
<dbReference type="SUPFAM" id="SSF63825">
    <property type="entry name" value="YWTD domain"/>
    <property type="match status" value="3"/>
</dbReference>
<dbReference type="GO" id="GO:0060070">
    <property type="term" value="P:canonical Wnt signaling pathway"/>
    <property type="evidence" value="ECO:0007669"/>
    <property type="project" value="TreeGrafter"/>
</dbReference>
<accession>A0A8B6FTR0</accession>
<evidence type="ECO:0000259" key="2">
    <source>
        <dbReference type="PROSITE" id="PS01186"/>
    </source>
</evidence>
<evidence type="ECO:0000313" key="3">
    <source>
        <dbReference type="EMBL" id="VDI55163.1"/>
    </source>
</evidence>
<dbReference type="InterPro" id="IPR050778">
    <property type="entry name" value="Cueball_EGF_LRP_Nidogen"/>
</dbReference>
<sequence>KLCICYLAGNPSMGIIYIFVVVCEIVFVKCQIPSDNFLFGTTGSNVVWFLNGTKEWTDSNKKPTSTGINFTQNFQGLHGTSYFHARNYLVFSYAGTKSIFLSDITSKRNVYSYIGTSSSVGHVAVDWLSGNVYWCDGTFGWIGMLPLPASVERASINDKFKVVVDKYLDIPAGIAVEPSHQWIFWTDIGKQPKIERSSLEGKERNVLVLHGLILPVSITVDTTNNRIYWTDPIRGTIESCDFYGNNRKVLRTDINAQYYGIEVYKNFVFVSETSKNEMLVFSDTDGRQVSDPYGPGVKVLSIGYYTNENQVVNNAACATKGCEHICIIGSDSAATCTCQDGYTLQTNGLQCAAETQVLERSIVFVNNSKICALPITYINIYQHLKILPDCDVGGVSSGAITHIAINVAEDAIYFTVDTIIYRQQFYQTASSIYTASSQITGLTFDWVTNIFYWTISESNMIYKGSISGTTQTILNPEAVISLKKPTYITISPLESVIFAVTGENSKQIEIVNLSNSSSNSLQNTALTNPKWLIYNRQKDRLYWTDVRKIGSISSSGTGLKFITIDGIENLHGIGVYKDYLLWLQSSGSSTKMHVDELNSADLTYSFVMDDLSSPSMFVFYDKNIQPHGNVPCVKDNGGCQQICVVHGYFEKCDCHLGYQLQADEKSCISETLDTTSFLTIDKLSNRLYKVYNSTEIYSVDTGVISPTDVTVNYKTDSIIWIESSSGNSIKSIKMDGTSETTITSESSAITSVDVDASTSNIYYTTPDSIKVL</sequence>
<protein>
    <submittedName>
        <fullName evidence="3">Low-density lipoprotein receptor-related protein 4</fullName>
    </submittedName>
</protein>
<feature type="repeat" description="LDL-receptor class B" evidence="1">
    <location>
        <begin position="181"/>
        <end position="224"/>
    </location>
</feature>
<evidence type="ECO:0000256" key="1">
    <source>
        <dbReference type="PROSITE-ProRule" id="PRU00461"/>
    </source>
</evidence>
<dbReference type="Gene3D" id="2.120.10.30">
    <property type="entry name" value="TolB, C-terminal domain"/>
    <property type="match status" value="3"/>
</dbReference>
<dbReference type="PANTHER" id="PTHR46513:SF13">
    <property type="entry name" value="EGF-LIKE DOMAIN-CONTAINING PROTEIN"/>
    <property type="match status" value="1"/>
</dbReference>
<dbReference type="GO" id="GO:0042813">
    <property type="term" value="F:Wnt receptor activity"/>
    <property type="evidence" value="ECO:0007669"/>
    <property type="project" value="TreeGrafter"/>
</dbReference>
<keyword evidence="4" id="KW-1185">Reference proteome</keyword>
<name>A0A8B6FTR0_MYTGA</name>
<dbReference type="PANTHER" id="PTHR46513">
    <property type="entry name" value="VITELLOGENIN RECEPTOR-LIKE PROTEIN-RELATED-RELATED"/>
    <property type="match status" value="1"/>
</dbReference>
<proteinExistence type="predicted"/>
<dbReference type="SUPFAM" id="SSF57184">
    <property type="entry name" value="Growth factor receptor domain"/>
    <property type="match status" value="1"/>
</dbReference>
<dbReference type="InterPro" id="IPR009030">
    <property type="entry name" value="Growth_fac_rcpt_cys_sf"/>
</dbReference>
<organism evidence="3 4">
    <name type="scientific">Mytilus galloprovincialis</name>
    <name type="common">Mediterranean mussel</name>
    <dbReference type="NCBI Taxonomy" id="29158"/>
    <lineage>
        <taxon>Eukaryota</taxon>
        <taxon>Metazoa</taxon>
        <taxon>Spiralia</taxon>
        <taxon>Lophotrochozoa</taxon>
        <taxon>Mollusca</taxon>
        <taxon>Bivalvia</taxon>
        <taxon>Autobranchia</taxon>
        <taxon>Pteriomorphia</taxon>
        <taxon>Mytilida</taxon>
        <taxon>Mytiloidea</taxon>
        <taxon>Mytilidae</taxon>
        <taxon>Mytilinae</taxon>
        <taxon>Mytilus</taxon>
    </lineage>
</organism>
<gene>
    <name evidence="3" type="ORF">MGAL_10B060087</name>
</gene>
<dbReference type="PROSITE" id="PS01186">
    <property type="entry name" value="EGF_2"/>
    <property type="match status" value="1"/>
</dbReference>